<dbReference type="Pfam" id="PF13501">
    <property type="entry name" value="SoxY"/>
    <property type="match status" value="1"/>
</dbReference>
<gene>
    <name evidence="2" type="primary">soxY</name>
    <name evidence="2" type="ORF">C8261_10775</name>
</gene>
<evidence type="ECO:0000259" key="1">
    <source>
        <dbReference type="Pfam" id="PF13501"/>
    </source>
</evidence>
<dbReference type="RefSeq" id="WP_107493718.1">
    <property type="nucleotide sequence ID" value="NZ_PZKC01000008.1"/>
</dbReference>
<comment type="caution">
    <text evidence="2">The sequence shown here is derived from an EMBL/GenBank/DDBJ whole genome shotgun (WGS) entry which is preliminary data.</text>
</comment>
<sequence>MDNQRRDALKAGGGLGVFGLLAAAGLIKPEMAFAAWNKDAFDAKTMDAALAAIGAGKPADSADVQITAPDIAENGAVVPVGVVSNIANTEYVAIMIEKNPAMLAASFTIPAGTLADVQTRVKMGQTSDVFAVVKAGGKFYVAKKEVKVTLGGCGG</sequence>
<dbReference type="EMBL" id="PZKC01000008">
    <property type="protein sequence ID" value="PTD96058.1"/>
    <property type="molecule type" value="Genomic_DNA"/>
</dbReference>
<feature type="domain" description="Ig-like SoxY" evidence="1">
    <location>
        <begin position="52"/>
        <end position="153"/>
    </location>
</feature>
<organism evidence="2 3">
    <name type="scientific">Pseudothauera lacus</name>
    <dbReference type="NCBI Taxonomy" id="2136175"/>
    <lineage>
        <taxon>Bacteria</taxon>
        <taxon>Pseudomonadati</taxon>
        <taxon>Pseudomonadota</taxon>
        <taxon>Betaproteobacteria</taxon>
        <taxon>Rhodocyclales</taxon>
        <taxon>Zoogloeaceae</taxon>
        <taxon>Pseudothauera</taxon>
    </lineage>
</organism>
<reference evidence="2 3" key="2">
    <citation type="submission" date="2018-04" db="EMBL/GenBank/DDBJ databases">
        <title>Thauera lacus sp. nov., isolated from an saline lake in Inner Mongolia, China.</title>
        <authorList>
            <person name="Liang Q.-Y."/>
        </authorList>
    </citation>
    <scope>NUCLEOTIDE SEQUENCE [LARGE SCALE GENOMIC DNA]</scope>
    <source>
        <strain evidence="2 3">D20</strain>
    </source>
</reference>
<name>A0A2T4IE81_9RHOO</name>
<dbReference type="AlphaFoldDB" id="A0A2T4IE81"/>
<dbReference type="InterPro" id="IPR006311">
    <property type="entry name" value="TAT_signal"/>
</dbReference>
<dbReference type="Proteomes" id="UP000241193">
    <property type="component" value="Unassembled WGS sequence"/>
</dbReference>
<keyword evidence="3" id="KW-1185">Reference proteome</keyword>
<reference evidence="2 3" key="1">
    <citation type="submission" date="2018-03" db="EMBL/GenBank/DDBJ databases">
        <authorList>
            <person name="Keele B.F."/>
        </authorList>
    </citation>
    <scope>NUCLEOTIDE SEQUENCE [LARGE SCALE GENOMIC DNA]</scope>
    <source>
        <strain evidence="2 3">D20</strain>
    </source>
</reference>
<evidence type="ECO:0000313" key="3">
    <source>
        <dbReference type="Proteomes" id="UP000241193"/>
    </source>
</evidence>
<dbReference type="InterPro" id="IPR038162">
    <property type="entry name" value="SoxY_sf"/>
</dbReference>
<protein>
    <submittedName>
        <fullName evidence="2">Thiosulfate oxidation carrier protein SoxY</fullName>
    </submittedName>
</protein>
<proteinExistence type="predicted"/>
<accession>A0A2T4IE81</accession>
<dbReference type="PIRSF" id="PIRSF010312">
    <property type="entry name" value="Sulphur_oxidation_SoxY"/>
    <property type="match status" value="1"/>
</dbReference>
<dbReference type="NCBIfam" id="TIGR04488">
    <property type="entry name" value="SoxY_true_GGCGG"/>
    <property type="match status" value="1"/>
</dbReference>
<evidence type="ECO:0000313" key="2">
    <source>
        <dbReference type="EMBL" id="PTD96058.1"/>
    </source>
</evidence>
<dbReference type="PROSITE" id="PS51318">
    <property type="entry name" value="TAT"/>
    <property type="match status" value="1"/>
</dbReference>
<dbReference type="InterPro" id="IPR016568">
    <property type="entry name" value="Sulphur_oxidation_SoxY"/>
</dbReference>
<dbReference type="OrthoDB" id="9798154at2"/>
<dbReference type="Gene3D" id="2.60.40.2470">
    <property type="entry name" value="SoxY domain"/>
    <property type="match status" value="1"/>
</dbReference>
<dbReference type="InterPro" id="IPR032711">
    <property type="entry name" value="SoxY"/>
</dbReference>